<reference evidence="1" key="1">
    <citation type="submission" date="2020-04" db="EMBL/GenBank/DDBJ databases">
        <authorList>
            <person name="Chiriac C."/>
            <person name="Salcher M."/>
            <person name="Ghai R."/>
            <person name="Kavagutti S V."/>
        </authorList>
    </citation>
    <scope>NUCLEOTIDE SEQUENCE</scope>
</reference>
<name>A0A6J5L653_9CAUD</name>
<proteinExistence type="predicted"/>
<dbReference type="EMBL" id="LR796209">
    <property type="protein sequence ID" value="CAB4127359.1"/>
    <property type="molecule type" value="Genomic_DNA"/>
</dbReference>
<organism evidence="1">
    <name type="scientific">uncultured Caudovirales phage</name>
    <dbReference type="NCBI Taxonomy" id="2100421"/>
    <lineage>
        <taxon>Viruses</taxon>
        <taxon>Duplodnaviria</taxon>
        <taxon>Heunggongvirae</taxon>
        <taxon>Uroviricota</taxon>
        <taxon>Caudoviricetes</taxon>
        <taxon>Peduoviridae</taxon>
        <taxon>Maltschvirus</taxon>
        <taxon>Maltschvirus maltsch</taxon>
    </lineage>
</organism>
<evidence type="ECO:0000313" key="1">
    <source>
        <dbReference type="EMBL" id="CAB4127359.1"/>
    </source>
</evidence>
<protein>
    <submittedName>
        <fullName evidence="1">Uncharacterized protein</fullName>
    </submittedName>
</protein>
<gene>
    <name evidence="1" type="ORF">UFOVP75_157</name>
</gene>
<accession>A0A6J5L653</accession>
<sequence length="453" mass="43016">MAVVSKTHVRDTTIGTGTGNFTLLNVSTNNSITVSSAMSVNDLFKYVIIQQQPQANDEWEIGIGKLLSSNVLQRLAVIESTNGGALVNFSAGKKDVALTPTAATTYGVAEDLFGDGSDGDTTITNGIILLRSVHFKNVGFASNGTLDTRRFMLRVSEVLDLSALTSGGITAGFNNGTSATTSAGGSGGANNSSADIGNTITGAAGASGVTNATGGTGSQASGGAINLAGGIGAAGGIGGASATQSGGPGGAIGVTPTGRQPFTISTDLFLRGTTLLSGGQSGSGGGAGGGTVATAGAGGGGGGSSGGWLAIWARIILTGSGNPVGTFSAIGGNGGNGASITGSAIGGGGGGAGGGGGVIWVVYQVRTGPTVTGFFQADGGNGGNGGTANAACTGGTGGTGGGPGVLIVWDFERLIGKRTPGNAGSTTNGSAATVASTFTGTTGGAGGTCRQDL</sequence>